<evidence type="ECO:0000313" key="1">
    <source>
        <dbReference type="EMBL" id="HAT1584050.1"/>
    </source>
</evidence>
<sequence>MLVGIDEIKKQLRLEPDYTEEDEYLTLIGEAAESRTETYLNRKIYSQEITIPETDPDGITLTKDIRLGILFLITHFYENRSAVSEVEMVELPLTYTWLVGPHRFYPR</sequence>
<dbReference type="NCBIfam" id="TIGR01560">
    <property type="entry name" value="put_DNA_pack"/>
    <property type="match status" value="1"/>
</dbReference>
<dbReference type="Proteomes" id="UP000864563">
    <property type="component" value="Unassembled WGS sequence"/>
</dbReference>
<organism evidence="1">
    <name type="scientific">Citrobacter farmeri</name>
    <dbReference type="NCBI Taxonomy" id="67824"/>
    <lineage>
        <taxon>Bacteria</taxon>
        <taxon>Pseudomonadati</taxon>
        <taxon>Pseudomonadota</taxon>
        <taxon>Gammaproteobacteria</taxon>
        <taxon>Enterobacterales</taxon>
        <taxon>Enterobacteriaceae</taxon>
        <taxon>Citrobacter</taxon>
    </lineage>
</organism>
<dbReference type="InterPro" id="IPR021146">
    <property type="entry name" value="Phage_gp6-like_head-tail"/>
</dbReference>
<proteinExistence type="predicted"/>
<dbReference type="Gene3D" id="1.10.3230.30">
    <property type="entry name" value="Phage gp6-like head-tail connector protein"/>
    <property type="match status" value="1"/>
</dbReference>
<dbReference type="Pfam" id="PF05135">
    <property type="entry name" value="Phage_connect_1"/>
    <property type="match status" value="1"/>
</dbReference>
<name>A0A8H9TTP5_9ENTR</name>
<dbReference type="CDD" id="cd08054">
    <property type="entry name" value="gp6"/>
    <property type="match status" value="1"/>
</dbReference>
<dbReference type="InterPro" id="IPR006450">
    <property type="entry name" value="Phage_HK97_gp6-like"/>
</dbReference>
<dbReference type="RefSeq" id="WP_158114733.1">
    <property type="nucleotide sequence ID" value="NZ_JAAMQE010000001.1"/>
</dbReference>
<protein>
    <submittedName>
        <fullName evidence="1">Phage gp6-like head-tail connector protein</fullName>
    </submittedName>
</protein>
<reference evidence="1" key="2">
    <citation type="submission" date="2020-11" db="EMBL/GenBank/DDBJ databases">
        <authorList>
            <consortium name="NCBI Pathogen Detection Project"/>
        </authorList>
    </citation>
    <scope>NUCLEOTIDE SEQUENCE</scope>
    <source>
        <strain evidence="1">YDC697-2</strain>
    </source>
</reference>
<gene>
    <name evidence="1" type="ORF">I8Y00_000346</name>
</gene>
<reference evidence="1" key="1">
    <citation type="journal article" date="2018" name="Genome Biol.">
        <title>SKESA: strategic k-mer extension for scrupulous assemblies.</title>
        <authorList>
            <person name="Souvorov A."/>
            <person name="Agarwala R."/>
            <person name="Lipman D.J."/>
        </authorList>
    </citation>
    <scope>NUCLEOTIDE SEQUENCE</scope>
    <source>
        <strain evidence="1">YDC697-2</strain>
    </source>
</reference>
<dbReference type="AlphaFoldDB" id="A0A8H9TTP5"/>
<accession>A0A8H9TTP5</accession>
<comment type="caution">
    <text evidence="1">The sequence shown here is derived from an EMBL/GenBank/DDBJ whole genome shotgun (WGS) entry which is preliminary data.</text>
</comment>
<dbReference type="EMBL" id="DACSDU010000001">
    <property type="protein sequence ID" value="HAT1584050.1"/>
    <property type="molecule type" value="Genomic_DNA"/>
</dbReference>